<dbReference type="eggNOG" id="ENOG502SVBE">
    <property type="taxonomic scope" value="Eukaryota"/>
</dbReference>
<reference evidence="1" key="1">
    <citation type="submission" date="2015-05" db="UniProtKB">
        <authorList>
            <consortium name="EnsemblMetazoa"/>
        </authorList>
    </citation>
    <scope>IDENTIFICATION</scope>
</reference>
<name>T1HWR7_RHOPR</name>
<dbReference type="OMA" id="CAYPEEE"/>
<evidence type="ECO:0000313" key="2">
    <source>
        <dbReference type="Proteomes" id="UP000015103"/>
    </source>
</evidence>
<dbReference type="Proteomes" id="UP000015103">
    <property type="component" value="Unassembled WGS sequence"/>
</dbReference>
<evidence type="ECO:0000313" key="1">
    <source>
        <dbReference type="EnsemblMetazoa" id="RPRC008487-PA"/>
    </source>
</evidence>
<dbReference type="EMBL" id="ACPB03018669">
    <property type="status" value="NOT_ANNOTATED_CDS"/>
    <property type="molecule type" value="Genomic_DNA"/>
</dbReference>
<organism evidence="1 2">
    <name type="scientific">Rhodnius prolixus</name>
    <name type="common">Triatomid bug</name>
    <dbReference type="NCBI Taxonomy" id="13249"/>
    <lineage>
        <taxon>Eukaryota</taxon>
        <taxon>Metazoa</taxon>
        <taxon>Ecdysozoa</taxon>
        <taxon>Arthropoda</taxon>
        <taxon>Hexapoda</taxon>
        <taxon>Insecta</taxon>
        <taxon>Pterygota</taxon>
        <taxon>Neoptera</taxon>
        <taxon>Paraneoptera</taxon>
        <taxon>Hemiptera</taxon>
        <taxon>Heteroptera</taxon>
        <taxon>Panheteroptera</taxon>
        <taxon>Cimicomorpha</taxon>
        <taxon>Reduviidae</taxon>
        <taxon>Triatominae</taxon>
        <taxon>Rhodnius</taxon>
    </lineage>
</organism>
<proteinExistence type="predicted"/>
<dbReference type="HOGENOM" id="CLU_1951428_0_0_1"/>
<protein>
    <submittedName>
        <fullName evidence="1">Uncharacterized protein</fullName>
    </submittedName>
</protein>
<dbReference type="InParanoid" id="T1HWR7"/>
<sequence>MATPAEVHIVQLKTVVVALMIAVVCAYPEEEAAKNKRGVFGGYGFGHAPLFAAPAPLLHAPLLAPAPVFTKTVLPAPVVTKTLVSAPVFTKTVLPAAPLVAAPLGLGHGHFGLGHGHFGLGHGLGGHYW</sequence>
<accession>T1HWR7</accession>
<dbReference type="AlphaFoldDB" id="T1HWR7"/>
<dbReference type="VEuPathDB" id="VectorBase:RPRC008487"/>
<dbReference type="EnsemblMetazoa" id="RPRC008487-RA">
    <property type="protein sequence ID" value="RPRC008487-PA"/>
    <property type="gene ID" value="RPRC008487"/>
</dbReference>
<keyword evidence="2" id="KW-1185">Reference proteome</keyword>